<keyword evidence="4" id="KW-1185">Reference proteome</keyword>
<feature type="region of interest" description="Disordered" evidence="1">
    <location>
        <begin position="1"/>
        <end position="99"/>
    </location>
</feature>
<gene>
    <name evidence="3" type="ORF">Dbus_chrXg932</name>
</gene>
<dbReference type="OMA" id="RWMGYVR"/>
<feature type="compositionally biased region" description="Gly residues" evidence="1">
    <location>
        <begin position="293"/>
        <end position="304"/>
    </location>
</feature>
<dbReference type="OrthoDB" id="6112914at2759"/>
<organism evidence="3 4">
    <name type="scientific">Drosophila busckii</name>
    <name type="common">Fruit fly</name>
    <dbReference type="NCBI Taxonomy" id="30019"/>
    <lineage>
        <taxon>Eukaryota</taxon>
        <taxon>Metazoa</taxon>
        <taxon>Ecdysozoa</taxon>
        <taxon>Arthropoda</taxon>
        <taxon>Hexapoda</taxon>
        <taxon>Insecta</taxon>
        <taxon>Pterygota</taxon>
        <taxon>Neoptera</taxon>
        <taxon>Endopterygota</taxon>
        <taxon>Diptera</taxon>
        <taxon>Brachycera</taxon>
        <taxon>Muscomorpha</taxon>
        <taxon>Ephydroidea</taxon>
        <taxon>Drosophilidae</taxon>
        <taxon>Drosophila</taxon>
    </lineage>
</organism>
<reference evidence="3 4" key="1">
    <citation type="submission" date="2015-08" db="EMBL/GenBank/DDBJ databases">
        <title>Ancestral chromatin configuration constrains chromatin evolution on differentiating sex chromosomes in Drosophila.</title>
        <authorList>
            <person name="Zhou Q."/>
            <person name="Bachtrog D."/>
        </authorList>
    </citation>
    <scope>NUCLEOTIDE SEQUENCE [LARGE SCALE GENOMIC DNA]</scope>
    <source>
        <tissue evidence="3">Whole larvae</tissue>
    </source>
</reference>
<feature type="region of interest" description="Disordered" evidence="1">
    <location>
        <begin position="278"/>
        <end position="304"/>
    </location>
</feature>
<feature type="compositionally biased region" description="Pro residues" evidence="1">
    <location>
        <begin position="880"/>
        <end position="895"/>
    </location>
</feature>
<proteinExistence type="predicted"/>
<dbReference type="Pfam" id="PF20266">
    <property type="entry name" value="Mab-21_C"/>
    <property type="match status" value="1"/>
</dbReference>
<name>A0A0M4ETV4_DROBS</name>
<sequence>MGCPLSKQLEQANVPNPLQQLQAAEAPTHSQQQQQRRRRQEQKRQRQLGKLQERNARKRRLQHGGAGGGSSPRRSSSRSSLTQRLAPQLRLRGGSNGSSATECVSALYARTLELQHEEHQRSIEQKMRHQLERQLHTFLLNQLLLGLQFFGHFEHELAAMDEQLAAKRRACSETLSEHSLLHASAIDAAVAKRLLFKSSDSKAAAEPMQKSLTYVVFEHVDVARPNDANYDSIAALCKVLLETEYDKTTPCRSEYKELLEQCRWMGYVRLRLRDQPSANTSDCAEEHEEEDGGSSGYSTGGGGGEQSDYDYVYITRLNSRQRLDVLQLEEQLERNKLPAACVSRLGSCLPAWLEEEVEEEAETQSEDEEEQQLELECEAGYETVQVLRQCQQEQLQQCYLNSESFMRYFGQLLRQQIAAELGLSAQELSTASFSGCSVYLPQEQLVPAVHVPHGWPDCAFEFNLRARPTLTDLHTGERYQWPTPAMRQRLQSFGYHLLPLGYAPKHARNPFRQLEWRIVFPQAELYLERQLSRQQLKLLLLLKLLLRTFVHDKCPALGEIMQQLRSHLFWHCERYSNDFPDEFLGEQLVRLVRSFAQRLAKKQLPDYFIASRNLLEQVSEDALMQLHCVMSGIAEQPLLHLLQALRRLQAAPDFYPQLDYRRLLDTLLCQDYLQLRSWAKFSRQALPLEQAAAASVTTATEQPQQLEGLLGLRQHQPRTRSRRSAAPAAAAPSAAQRDSLDSFELDLSLLLRRSSSHSSSSSTSSAQLNDGVEILRRTNLLELLLDHQLGMLAKSVEFRNAPLAQFYLEHGQRLCRLYQQLGCSQFAPHYTDALCQAARQLELANSAPGCSPSSQAHRFIPAATSSQAAEEIPVTSTPVPTAPPAPLPSTAPPPTNSTSSGHLDTLLQRLQIDPQTVLSISSKTEQLVQLTLGQKPTRQALNKLLQQKTQQLKSVFN</sequence>
<feature type="region of interest" description="Disordered" evidence="1">
    <location>
        <begin position="708"/>
        <end position="737"/>
    </location>
</feature>
<feature type="compositionally biased region" description="Low complexity" evidence="1">
    <location>
        <begin position="71"/>
        <end position="80"/>
    </location>
</feature>
<dbReference type="Proteomes" id="UP000494163">
    <property type="component" value="Chromosome X"/>
</dbReference>
<dbReference type="EMBL" id="CP012528">
    <property type="protein sequence ID" value="ALC49076.1"/>
    <property type="molecule type" value="Genomic_DNA"/>
</dbReference>
<evidence type="ECO:0000313" key="3">
    <source>
        <dbReference type="EMBL" id="ALC49076.1"/>
    </source>
</evidence>
<dbReference type="SMART" id="SM01265">
    <property type="entry name" value="Mab-21"/>
    <property type="match status" value="1"/>
</dbReference>
<feature type="compositionally biased region" description="Acidic residues" evidence="1">
    <location>
        <begin position="283"/>
        <end position="292"/>
    </location>
</feature>
<evidence type="ECO:0000313" key="4">
    <source>
        <dbReference type="Proteomes" id="UP000494163"/>
    </source>
</evidence>
<evidence type="ECO:0000256" key="1">
    <source>
        <dbReference type="SAM" id="MobiDB-lite"/>
    </source>
</evidence>
<dbReference type="PANTHER" id="PTHR10656:SF69">
    <property type="entry name" value="MAB-21-LIKE HHH_H2TH-LIKE DOMAIN-CONTAINING PROTEIN"/>
    <property type="match status" value="1"/>
</dbReference>
<feature type="compositionally biased region" description="Polar residues" evidence="1">
    <location>
        <begin position="8"/>
        <end position="22"/>
    </location>
</feature>
<dbReference type="InterPro" id="IPR046906">
    <property type="entry name" value="Mab-21_HhH/H2TH-like"/>
</dbReference>
<dbReference type="Gene3D" id="1.10.1410.40">
    <property type="match status" value="1"/>
</dbReference>
<accession>A0A0M4ETV4</accession>
<dbReference type="PANTHER" id="PTHR10656">
    <property type="entry name" value="CELL FATE DETERMINING PROTEIN MAB21-RELATED"/>
    <property type="match status" value="1"/>
</dbReference>
<dbReference type="AlphaFoldDB" id="A0A0M4ETV4"/>
<dbReference type="InterPro" id="IPR024810">
    <property type="entry name" value="MAB21L/cGLR"/>
</dbReference>
<protein>
    <submittedName>
        <fullName evidence="3">CG15865</fullName>
    </submittedName>
</protein>
<feature type="compositionally biased region" description="Low complexity" evidence="1">
    <location>
        <begin position="724"/>
        <end position="737"/>
    </location>
</feature>
<feature type="compositionally biased region" description="Basic residues" evidence="1">
    <location>
        <begin position="35"/>
        <end position="47"/>
    </location>
</feature>
<evidence type="ECO:0000259" key="2">
    <source>
        <dbReference type="Pfam" id="PF20266"/>
    </source>
</evidence>
<feature type="region of interest" description="Disordered" evidence="1">
    <location>
        <begin position="870"/>
        <end position="901"/>
    </location>
</feature>
<feature type="domain" description="Mab-21-like HhH/H2TH-like" evidence="2">
    <location>
        <begin position="564"/>
        <end position="626"/>
    </location>
</feature>